<dbReference type="CDD" id="cd16917">
    <property type="entry name" value="HATPase_UhpB-NarQ-NarX-like"/>
    <property type="match status" value="1"/>
</dbReference>
<comment type="catalytic activity">
    <reaction evidence="1">
        <text>ATP + protein L-histidine = ADP + protein N-phospho-L-histidine.</text>
        <dbReference type="EC" id="2.7.13.3"/>
    </reaction>
</comment>
<dbReference type="PANTHER" id="PTHR24421">
    <property type="entry name" value="NITRATE/NITRITE SENSOR PROTEIN NARX-RELATED"/>
    <property type="match status" value="1"/>
</dbReference>
<feature type="repeat" description="TPR" evidence="9">
    <location>
        <begin position="157"/>
        <end position="190"/>
    </location>
</feature>
<dbReference type="SUPFAM" id="SSF48452">
    <property type="entry name" value="TPR-like"/>
    <property type="match status" value="2"/>
</dbReference>
<keyword evidence="6" id="KW-0418">Kinase</keyword>
<dbReference type="Gene3D" id="3.30.565.10">
    <property type="entry name" value="Histidine kinase-like ATPase, C-terminal domain"/>
    <property type="match status" value="1"/>
</dbReference>
<dbReference type="Pfam" id="PF13424">
    <property type="entry name" value="TPR_12"/>
    <property type="match status" value="1"/>
</dbReference>
<dbReference type="SMART" id="SM00028">
    <property type="entry name" value="TPR"/>
    <property type="match status" value="6"/>
</dbReference>
<keyword evidence="5" id="KW-0547">Nucleotide-binding</keyword>
<dbReference type="PANTHER" id="PTHR24421:SF10">
    <property type="entry name" value="NITRATE_NITRITE SENSOR PROTEIN NARQ"/>
    <property type="match status" value="1"/>
</dbReference>
<evidence type="ECO:0000256" key="2">
    <source>
        <dbReference type="ARBA" id="ARBA00012438"/>
    </source>
</evidence>
<evidence type="ECO:0000256" key="10">
    <source>
        <dbReference type="SAM" id="Coils"/>
    </source>
</evidence>
<keyword evidence="11" id="KW-0472">Membrane</keyword>
<dbReference type="Gene3D" id="1.20.5.1930">
    <property type="match status" value="1"/>
</dbReference>
<accession>A0ABW3N6H9</accession>
<keyword evidence="8" id="KW-0902">Two-component regulatory system</keyword>
<dbReference type="SUPFAM" id="SSF55874">
    <property type="entry name" value="ATPase domain of HSP90 chaperone/DNA topoisomerase II/histidine kinase"/>
    <property type="match status" value="1"/>
</dbReference>
<evidence type="ECO:0000313" key="14">
    <source>
        <dbReference type="EMBL" id="MFD1063288.1"/>
    </source>
</evidence>
<evidence type="ECO:0000256" key="1">
    <source>
        <dbReference type="ARBA" id="ARBA00000085"/>
    </source>
</evidence>
<dbReference type="InterPro" id="IPR011712">
    <property type="entry name" value="Sig_transdc_His_kin_sub3_dim/P"/>
</dbReference>
<feature type="transmembrane region" description="Helical" evidence="11">
    <location>
        <begin position="395"/>
        <end position="415"/>
    </location>
</feature>
<organism evidence="14 15">
    <name type="scientific">Winogradskyella litorisediminis</name>
    <dbReference type="NCBI Taxonomy" id="1156618"/>
    <lineage>
        <taxon>Bacteria</taxon>
        <taxon>Pseudomonadati</taxon>
        <taxon>Bacteroidota</taxon>
        <taxon>Flavobacteriia</taxon>
        <taxon>Flavobacteriales</taxon>
        <taxon>Flavobacteriaceae</taxon>
        <taxon>Winogradskyella</taxon>
    </lineage>
</organism>
<keyword evidence="11" id="KW-1133">Transmembrane helix</keyword>
<evidence type="ECO:0000256" key="5">
    <source>
        <dbReference type="ARBA" id="ARBA00022741"/>
    </source>
</evidence>
<dbReference type="InterPro" id="IPR019734">
    <property type="entry name" value="TPR_rpt"/>
</dbReference>
<evidence type="ECO:0000259" key="13">
    <source>
        <dbReference type="PROSITE" id="PS50109"/>
    </source>
</evidence>
<dbReference type="EMBL" id="JBHTJL010000009">
    <property type="protein sequence ID" value="MFD1063288.1"/>
    <property type="molecule type" value="Genomic_DNA"/>
</dbReference>
<reference evidence="15" key="1">
    <citation type="journal article" date="2019" name="Int. J. Syst. Evol. Microbiol.">
        <title>The Global Catalogue of Microorganisms (GCM) 10K type strain sequencing project: providing services to taxonomists for standard genome sequencing and annotation.</title>
        <authorList>
            <consortium name="The Broad Institute Genomics Platform"/>
            <consortium name="The Broad Institute Genome Sequencing Center for Infectious Disease"/>
            <person name="Wu L."/>
            <person name="Ma J."/>
        </authorList>
    </citation>
    <scope>NUCLEOTIDE SEQUENCE [LARGE SCALE GENOMIC DNA]</scope>
    <source>
        <strain evidence="15">CCUG 62215</strain>
    </source>
</reference>
<comment type="caution">
    <text evidence="14">The sequence shown here is derived from an EMBL/GenBank/DDBJ whole genome shotgun (WGS) entry which is preliminary data.</text>
</comment>
<feature type="coiled-coil region" evidence="10">
    <location>
        <begin position="360"/>
        <end position="394"/>
    </location>
</feature>
<evidence type="ECO:0000256" key="8">
    <source>
        <dbReference type="ARBA" id="ARBA00023012"/>
    </source>
</evidence>
<dbReference type="Pfam" id="PF07730">
    <property type="entry name" value="HisKA_3"/>
    <property type="match status" value="1"/>
</dbReference>
<keyword evidence="7" id="KW-0067">ATP-binding</keyword>
<evidence type="ECO:0000256" key="9">
    <source>
        <dbReference type="PROSITE-ProRule" id="PRU00339"/>
    </source>
</evidence>
<feature type="chain" id="PRO_5046951334" description="histidine kinase" evidence="12">
    <location>
        <begin position="19"/>
        <end position="648"/>
    </location>
</feature>
<evidence type="ECO:0000256" key="6">
    <source>
        <dbReference type="ARBA" id="ARBA00022777"/>
    </source>
</evidence>
<dbReference type="Pfam" id="PF02518">
    <property type="entry name" value="HATPase_c"/>
    <property type="match status" value="1"/>
</dbReference>
<dbReference type="Gene3D" id="1.25.40.10">
    <property type="entry name" value="Tetratricopeptide repeat domain"/>
    <property type="match status" value="2"/>
</dbReference>
<evidence type="ECO:0000256" key="11">
    <source>
        <dbReference type="SAM" id="Phobius"/>
    </source>
</evidence>
<dbReference type="InterPro" id="IPR011990">
    <property type="entry name" value="TPR-like_helical_dom_sf"/>
</dbReference>
<gene>
    <name evidence="14" type="ORF">ACFQ1Q_08510</name>
</gene>
<dbReference type="PROSITE" id="PS50109">
    <property type="entry name" value="HIS_KIN"/>
    <property type="match status" value="1"/>
</dbReference>
<keyword evidence="10" id="KW-0175">Coiled coil</keyword>
<sequence>MKKILLFLALTLPLLVVSQNLDSLYQEAKKIKNDSTKLFKYNAIAFKSIFSNPDNAIKIINEGKAIAKEKNENYGLTILTNTQGIYYDVTGKSDSAKVYFKKALKLSQDFGFEDVAARCVNNLGMANWNSGDFQTALNYFFESLKMDDAKGNRKSSASSLNNIGLIYQEMGLNEKALEYHDRALKIRREFNMKNAQIASYNNIGINLKEINRLDEAEEAYEKGVALAKAENNLLEYYRLLENLANVYNLQDKSDLALKTYLEIINRPKTEGSDKTLFSVYNNITDLYNGRNEPKKAMIYIKKALELLKQYPSLENSVSDFYLNSAETNFRLQNYNIARSQKKLYVQLKDSIFSNEMAKSMADFEVKYETEKKERQILEQRAKIAENEVVIQKRNYQIYGALALALILAILGYLFYNQQRLKNQQLEKENQLRDALVKIETQNKLQEQRLRISRDLHDNIGAQLTFIISSIDNLKYGFNIDDKKLNSKLETISSFASSTIRELRDTIWAMNKDRISFEDLQIRISNFIDKANLSDADIAFSFTVDNSVDTSKSFTSVEGMNIYRVIQEAINNSLKYAKASEIRVEFFEENSNLKLEISDNGNGFDVEKTTEGNGLNNMKKRAEEINANLTIKSAPANGTQISLTINKKS</sequence>
<name>A0ABW3N6H9_9FLAO</name>
<dbReference type="InterPro" id="IPR003594">
    <property type="entry name" value="HATPase_dom"/>
</dbReference>
<dbReference type="PROSITE" id="PS50005">
    <property type="entry name" value="TPR"/>
    <property type="match status" value="2"/>
</dbReference>
<keyword evidence="4" id="KW-0808">Transferase</keyword>
<keyword evidence="9" id="KW-0802">TPR repeat</keyword>
<evidence type="ECO:0000256" key="3">
    <source>
        <dbReference type="ARBA" id="ARBA00022553"/>
    </source>
</evidence>
<feature type="signal peptide" evidence="12">
    <location>
        <begin position="1"/>
        <end position="18"/>
    </location>
</feature>
<evidence type="ECO:0000256" key="4">
    <source>
        <dbReference type="ARBA" id="ARBA00022679"/>
    </source>
</evidence>
<feature type="repeat" description="TPR" evidence="9">
    <location>
        <begin position="117"/>
        <end position="150"/>
    </location>
</feature>
<proteinExistence type="predicted"/>
<protein>
    <recommendedName>
        <fullName evidence="2">histidine kinase</fullName>
        <ecNumber evidence="2">2.7.13.3</ecNumber>
    </recommendedName>
</protein>
<dbReference type="InterPro" id="IPR036890">
    <property type="entry name" value="HATPase_C_sf"/>
</dbReference>
<dbReference type="Proteomes" id="UP001597013">
    <property type="component" value="Unassembled WGS sequence"/>
</dbReference>
<dbReference type="InterPro" id="IPR050482">
    <property type="entry name" value="Sensor_HK_TwoCompSys"/>
</dbReference>
<dbReference type="InterPro" id="IPR005467">
    <property type="entry name" value="His_kinase_dom"/>
</dbReference>
<keyword evidence="15" id="KW-1185">Reference proteome</keyword>
<keyword evidence="12" id="KW-0732">Signal</keyword>
<feature type="domain" description="Histidine kinase" evidence="13">
    <location>
        <begin position="454"/>
        <end position="648"/>
    </location>
</feature>
<keyword evidence="3" id="KW-0597">Phosphoprotein</keyword>
<dbReference type="SMART" id="SM00387">
    <property type="entry name" value="HATPase_c"/>
    <property type="match status" value="1"/>
</dbReference>
<dbReference type="RefSeq" id="WP_386129910.1">
    <property type="nucleotide sequence ID" value="NZ_JBHTJL010000009.1"/>
</dbReference>
<evidence type="ECO:0000256" key="7">
    <source>
        <dbReference type="ARBA" id="ARBA00022840"/>
    </source>
</evidence>
<keyword evidence="11" id="KW-0812">Transmembrane</keyword>
<dbReference type="EC" id="2.7.13.3" evidence="2"/>
<evidence type="ECO:0000313" key="15">
    <source>
        <dbReference type="Proteomes" id="UP001597013"/>
    </source>
</evidence>
<evidence type="ECO:0000256" key="12">
    <source>
        <dbReference type="SAM" id="SignalP"/>
    </source>
</evidence>